<dbReference type="InterPro" id="IPR001451">
    <property type="entry name" value="Hexapep"/>
</dbReference>
<dbReference type="Proteomes" id="UP000050326">
    <property type="component" value="Unassembled WGS sequence"/>
</dbReference>
<dbReference type="Gene3D" id="2.160.10.10">
    <property type="entry name" value="Hexapeptide repeat proteins"/>
    <property type="match status" value="1"/>
</dbReference>
<protein>
    <submittedName>
        <fullName evidence="1">Maltose O-acetyltransferase</fullName>
        <ecNumber evidence="1">2.3.1.79</ecNumber>
    </submittedName>
</protein>
<keyword evidence="2" id="KW-1185">Reference proteome</keyword>
<dbReference type="InterPro" id="IPR011004">
    <property type="entry name" value="Trimer_LpxA-like_sf"/>
</dbReference>
<keyword evidence="1" id="KW-0808">Transferase</keyword>
<dbReference type="Pfam" id="PF00132">
    <property type="entry name" value="Hexapep"/>
    <property type="match status" value="1"/>
</dbReference>
<keyword evidence="1" id="KW-0012">Acyltransferase</keyword>
<organism evidence="1 2">
    <name type="scientific">Oxobacter pfennigii</name>
    <dbReference type="NCBI Taxonomy" id="36849"/>
    <lineage>
        <taxon>Bacteria</taxon>
        <taxon>Bacillati</taxon>
        <taxon>Bacillota</taxon>
        <taxon>Clostridia</taxon>
        <taxon>Eubacteriales</taxon>
        <taxon>Clostridiaceae</taxon>
        <taxon>Oxobacter</taxon>
    </lineage>
</organism>
<dbReference type="SUPFAM" id="SSF51161">
    <property type="entry name" value="Trimeric LpxA-like enzymes"/>
    <property type="match status" value="1"/>
</dbReference>
<name>A0A0P8WCA1_9CLOT</name>
<evidence type="ECO:0000313" key="2">
    <source>
        <dbReference type="Proteomes" id="UP000050326"/>
    </source>
</evidence>
<accession>A0A0P8WCA1</accession>
<reference evidence="1 2" key="1">
    <citation type="submission" date="2015-09" db="EMBL/GenBank/DDBJ databases">
        <title>Genome sequence of Oxobacter pfennigii DSM 3222.</title>
        <authorList>
            <person name="Poehlein A."/>
            <person name="Bengelsdorf F.R."/>
            <person name="Schiel-Bengelsdorf B."/>
            <person name="Duerre P."/>
            <person name="Daniel R."/>
        </authorList>
    </citation>
    <scope>NUCLEOTIDE SEQUENCE [LARGE SCALE GENOMIC DNA]</scope>
    <source>
        <strain evidence="1 2">DSM 3222</strain>
    </source>
</reference>
<sequence>MNIRKIIFMAAVNNIPTTNSSRGFVNKIKYHILKGIFKSMGKNVNIRPGIKFAKGYNISIGDNSGIGDSSFLQDIGEIIIGNDVLMAPEIMIFTSNHEMKRNELIRNQGIKVKNVRIGDDVWIGTRAIILPGVNIKNGAVIAAGAVVTKDVEEYSIVGGVPARKIGMRE</sequence>
<dbReference type="STRING" id="36849.OXPF_10520"/>
<dbReference type="InterPro" id="IPR051159">
    <property type="entry name" value="Hexapeptide_acetyltransf"/>
</dbReference>
<dbReference type="EMBL" id="LKET01000024">
    <property type="protein sequence ID" value="KPU45357.1"/>
    <property type="molecule type" value="Genomic_DNA"/>
</dbReference>
<dbReference type="AlphaFoldDB" id="A0A0P8WCA1"/>
<evidence type="ECO:0000313" key="1">
    <source>
        <dbReference type="EMBL" id="KPU45357.1"/>
    </source>
</evidence>
<dbReference type="PANTHER" id="PTHR23416">
    <property type="entry name" value="SIALIC ACID SYNTHASE-RELATED"/>
    <property type="match status" value="1"/>
</dbReference>
<comment type="caution">
    <text evidence="1">The sequence shown here is derived from an EMBL/GenBank/DDBJ whole genome shotgun (WGS) entry which is preliminary data.</text>
</comment>
<dbReference type="EC" id="2.3.1.79" evidence="1"/>
<gene>
    <name evidence="1" type="primary">maa_1</name>
    <name evidence="1" type="ORF">OXPF_10520</name>
</gene>
<proteinExistence type="predicted"/>
<dbReference type="GO" id="GO:0008925">
    <property type="term" value="F:maltose O-acetyltransferase activity"/>
    <property type="evidence" value="ECO:0007669"/>
    <property type="project" value="UniProtKB-EC"/>
</dbReference>